<evidence type="ECO:0008006" key="4">
    <source>
        <dbReference type="Google" id="ProtNLM"/>
    </source>
</evidence>
<comment type="similarity">
    <text evidence="1">Belongs to the histone H2B family.</text>
</comment>
<gene>
    <name evidence="2" type="ORF">IFM89_004756</name>
</gene>
<dbReference type="GO" id="GO:0030527">
    <property type="term" value="F:structural constituent of chromatin"/>
    <property type="evidence" value="ECO:0007669"/>
    <property type="project" value="InterPro"/>
</dbReference>
<evidence type="ECO:0000313" key="3">
    <source>
        <dbReference type="Proteomes" id="UP000631114"/>
    </source>
</evidence>
<organism evidence="2 3">
    <name type="scientific">Coptis chinensis</name>
    <dbReference type="NCBI Taxonomy" id="261450"/>
    <lineage>
        <taxon>Eukaryota</taxon>
        <taxon>Viridiplantae</taxon>
        <taxon>Streptophyta</taxon>
        <taxon>Embryophyta</taxon>
        <taxon>Tracheophyta</taxon>
        <taxon>Spermatophyta</taxon>
        <taxon>Magnoliopsida</taxon>
        <taxon>Ranunculales</taxon>
        <taxon>Ranunculaceae</taxon>
        <taxon>Coptidoideae</taxon>
        <taxon>Coptis</taxon>
    </lineage>
</organism>
<dbReference type="GO" id="GO:0000786">
    <property type="term" value="C:nucleosome"/>
    <property type="evidence" value="ECO:0007669"/>
    <property type="project" value="InterPro"/>
</dbReference>
<name>A0A835LM89_9MAGN</name>
<keyword evidence="3" id="KW-1185">Reference proteome</keyword>
<dbReference type="Gene3D" id="1.10.20.10">
    <property type="entry name" value="Histone, subunit A"/>
    <property type="match status" value="1"/>
</dbReference>
<comment type="caution">
    <text evidence="2">The sequence shown here is derived from an EMBL/GenBank/DDBJ whole genome shotgun (WGS) entry which is preliminary data.</text>
</comment>
<dbReference type="PRINTS" id="PR00621">
    <property type="entry name" value="HISTONEH2B"/>
</dbReference>
<evidence type="ECO:0000313" key="2">
    <source>
        <dbReference type="EMBL" id="KAF9600145.1"/>
    </source>
</evidence>
<dbReference type="InterPro" id="IPR009072">
    <property type="entry name" value="Histone-fold"/>
</dbReference>
<dbReference type="SUPFAM" id="SSF47113">
    <property type="entry name" value="Histone-fold"/>
    <property type="match status" value="1"/>
</dbReference>
<dbReference type="EMBL" id="JADFTS010000006">
    <property type="protein sequence ID" value="KAF9600145.1"/>
    <property type="molecule type" value="Genomic_DNA"/>
</dbReference>
<dbReference type="PANTHER" id="PTHR23428">
    <property type="entry name" value="HISTONE H2B"/>
    <property type="match status" value="1"/>
</dbReference>
<dbReference type="Proteomes" id="UP000631114">
    <property type="component" value="Unassembled WGS sequence"/>
</dbReference>
<dbReference type="SMART" id="SM00427">
    <property type="entry name" value="H2B"/>
    <property type="match status" value="1"/>
</dbReference>
<proteinExistence type="inferred from homology"/>
<reference evidence="2 3" key="1">
    <citation type="submission" date="2020-10" db="EMBL/GenBank/DDBJ databases">
        <title>The Coptis chinensis genome and diversification of protoberbering-type alkaloids.</title>
        <authorList>
            <person name="Wang B."/>
            <person name="Shu S."/>
            <person name="Song C."/>
            <person name="Liu Y."/>
        </authorList>
    </citation>
    <scope>NUCLEOTIDE SEQUENCE [LARGE SCALE GENOMIC DNA]</scope>
    <source>
        <strain evidence="2">HL-2020</strain>
        <tissue evidence="2">Leaf</tissue>
    </source>
</reference>
<dbReference type="AlphaFoldDB" id="A0A835LM89"/>
<dbReference type="GO" id="GO:0003677">
    <property type="term" value="F:DNA binding"/>
    <property type="evidence" value="ECO:0007669"/>
    <property type="project" value="InterPro"/>
</dbReference>
<dbReference type="InterPro" id="IPR000558">
    <property type="entry name" value="Histone_H2B"/>
</dbReference>
<evidence type="ECO:0000256" key="1">
    <source>
        <dbReference type="ARBA" id="ARBA00006846"/>
    </source>
</evidence>
<dbReference type="GO" id="GO:0046982">
    <property type="term" value="F:protein heterodimerization activity"/>
    <property type="evidence" value="ECO:0007669"/>
    <property type="project" value="InterPro"/>
</dbReference>
<dbReference type="CDD" id="cd22910">
    <property type="entry name" value="HFD_H2B"/>
    <property type="match status" value="1"/>
</dbReference>
<protein>
    <recommendedName>
        <fullName evidence="4">Histone H2B</fullName>
    </recommendedName>
</protein>
<accession>A0A835LM89</accession>
<sequence>MAKSFINDIFEKLAQESARLARYNKKPTITSREIRTLVARLVLLIELAKHAVSEGTKAVTKFTSSGRCLFRYTSAFLSFAHYSTDRVVMEFRAYDCVVDYQLGNSNIQVLPHSSFLEWMEWIDEGAEQVNYASMLAAKLADIKLLLEERNPPGALYELEQNLQAEYSELQKEQELLWALKALQTHLQDADLNTKYFHTTITRWRHTTYVARLHGPDGLGLQRENKLVRSF</sequence>